<protein>
    <submittedName>
        <fullName evidence="2">DUF4358 domain-containing protein</fullName>
    </submittedName>
</protein>
<feature type="signal peptide" evidence="1">
    <location>
        <begin position="1"/>
        <end position="19"/>
    </location>
</feature>
<sequence>MKNVRMCVVMVLAACVLLAGCGGGDVKEASGNEKVLEQADVEALGAYLVKNTEFKDYMSEVDEQIFYSLYNLNDDLVEDAVLYSSTGATAEEVAVIEAEDGKAEDVVKACEERIQAQKEGFENYVPAELDKLSRPVLKTYGNTVILMVCNDSDAAEKLIADYDGKDV</sequence>
<dbReference type="AlphaFoldDB" id="A0A410PX62"/>
<reference evidence="2 3" key="1">
    <citation type="submission" date="2019-01" db="EMBL/GenBank/DDBJ databases">
        <title>Draft genomes of a novel of Aminipila strains.</title>
        <authorList>
            <person name="Ma S."/>
        </authorList>
    </citation>
    <scope>NUCLEOTIDE SEQUENCE [LARGE SCALE GENOMIC DNA]</scope>
    <source>
        <strain evidence="3">JN-39</strain>
    </source>
</reference>
<dbReference type="EMBL" id="CP035281">
    <property type="protein sequence ID" value="QAT43529.1"/>
    <property type="molecule type" value="Genomic_DNA"/>
</dbReference>
<dbReference type="Pfam" id="PF14270">
    <property type="entry name" value="DUF4358"/>
    <property type="match status" value="1"/>
</dbReference>
<keyword evidence="1" id="KW-0732">Signal</keyword>
<evidence type="ECO:0000313" key="2">
    <source>
        <dbReference type="EMBL" id="QAT43529.1"/>
    </source>
</evidence>
<keyword evidence="3" id="KW-1185">Reference proteome</keyword>
<dbReference type="InterPro" id="IPR025648">
    <property type="entry name" value="DUF4358"/>
</dbReference>
<organism evidence="2 3">
    <name type="scientific">Aminipila luticellarii</name>
    <dbReference type="NCBI Taxonomy" id="2507160"/>
    <lineage>
        <taxon>Bacteria</taxon>
        <taxon>Bacillati</taxon>
        <taxon>Bacillota</taxon>
        <taxon>Clostridia</taxon>
        <taxon>Peptostreptococcales</taxon>
        <taxon>Anaerovoracaceae</taxon>
        <taxon>Aminipila</taxon>
    </lineage>
</organism>
<dbReference type="Proteomes" id="UP000287601">
    <property type="component" value="Chromosome"/>
</dbReference>
<dbReference type="OrthoDB" id="1859840at2"/>
<name>A0A410PX62_9FIRM</name>
<evidence type="ECO:0000313" key="3">
    <source>
        <dbReference type="Proteomes" id="UP000287601"/>
    </source>
</evidence>
<accession>A0A410PX62</accession>
<feature type="chain" id="PRO_5038557107" evidence="1">
    <location>
        <begin position="20"/>
        <end position="167"/>
    </location>
</feature>
<gene>
    <name evidence="2" type="ORF">EQM06_10035</name>
</gene>
<dbReference type="KEGG" id="amij:EQM06_10035"/>
<dbReference type="RefSeq" id="WP_128746309.1">
    <property type="nucleotide sequence ID" value="NZ_CP035281.1"/>
</dbReference>
<dbReference type="PROSITE" id="PS51257">
    <property type="entry name" value="PROKAR_LIPOPROTEIN"/>
    <property type="match status" value="1"/>
</dbReference>
<proteinExistence type="predicted"/>
<evidence type="ECO:0000256" key="1">
    <source>
        <dbReference type="SAM" id="SignalP"/>
    </source>
</evidence>